<dbReference type="GO" id="GO:0031419">
    <property type="term" value="F:cobalamin binding"/>
    <property type="evidence" value="ECO:0007669"/>
    <property type="project" value="InterPro"/>
</dbReference>
<keyword evidence="3" id="KW-1185">Reference proteome</keyword>
<dbReference type="AlphaFoldDB" id="A0A0L6TWS1"/>
<dbReference type="GO" id="GO:0046872">
    <property type="term" value="F:metal ion binding"/>
    <property type="evidence" value="ECO:0007669"/>
    <property type="project" value="InterPro"/>
</dbReference>
<dbReference type="Pfam" id="PF02310">
    <property type="entry name" value="B12-binding"/>
    <property type="match status" value="1"/>
</dbReference>
<sequence length="221" mass="24810">MLYEKFLWYLEKEDKAEAVTLALDALKNGEIDIVNLYTEVLIPALNEMNFGKKDESLYIWKEHFRTSVVRTIIECCYPLVIMAGQKESKKKGKKKVLIFCPSEEYHDLGARMMADFFTLCGHKTFYIGGNTPSIALLYAMEHLKPEVIAMGVSNYFNLVAAKKTIAEVRNTLGNEVSIILGGSAFSDNISVAKDIGGNFCVSTYNDVVAITEGWEKHEISI</sequence>
<dbReference type="InterPro" id="IPR036724">
    <property type="entry name" value="Cobalamin-bd_sf"/>
</dbReference>
<feature type="domain" description="B12-binding" evidence="1">
    <location>
        <begin position="93"/>
        <end position="221"/>
    </location>
</feature>
<proteinExistence type="predicted"/>
<dbReference type="OrthoDB" id="5756833at2"/>
<dbReference type="Gene3D" id="1.10.1240.10">
    <property type="entry name" value="Methionine synthase domain"/>
    <property type="match status" value="1"/>
</dbReference>
<evidence type="ECO:0000313" key="3">
    <source>
        <dbReference type="Proteomes" id="UP000036873"/>
    </source>
</evidence>
<dbReference type="EMBL" id="LGYO01000055">
    <property type="protein sequence ID" value="KNZ40517.1"/>
    <property type="molecule type" value="Genomic_DNA"/>
</dbReference>
<dbReference type="InterPro" id="IPR036594">
    <property type="entry name" value="Meth_synthase_dom"/>
</dbReference>
<dbReference type="InterPro" id="IPR006158">
    <property type="entry name" value="Cobalamin-bd"/>
</dbReference>
<accession>A0A0L6TWS1</accession>
<dbReference type="STRING" id="52689.AKG39_17215"/>
<dbReference type="PROSITE" id="PS51332">
    <property type="entry name" value="B12_BINDING"/>
    <property type="match status" value="1"/>
</dbReference>
<evidence type="ECO:0000259" key="1">
    <source>
        <dbReference type="PROSITE" id="PS51332"/>
    </source>
</evidence>
<reference evidence="3" key="1">
    <citation type="submission" date="2015-07" db="EMBL/GenBank/DDBJ databases">
        <title>Draft genome sequence of Acetobacterium bakii DSM 8293, a potential psychrophilic chemical producer through syngas fermentation.</title>
        <authorList>
            <person name="Song Y."/>
            <person name="Hwang S."/>
            <person name="Cho B.-K."/>
        </authorList>
    </citation>
    <scope>NUCLEOTIDE SEQUENCE [LARGE SCALE GENOMIC DNA]</scope>
    <source>
        <strain evidence="3">DSM 8239</strain>
    </source>
</reference>
<name>A0A0L6TWS1_9FIRM</name>
<protein>
    <recommendedName>
        <fullName evidence="1">B12-binding domain-containing protein</fullName>
    </recommendedName>
</protein>
<evidence type="ECO:0000313" key="2">
    <source>
        <dbReference type="EMBL" id="KNZ40517.1"/>
    </source>
</evidence>
<dbReference type="Gene3D" id="3.40.50.280">
    <property type="entry name" value="Cobalamin-binding domain"/>
    <property type="match status" value="1"/>
</dbReference>
<comment type="caution">
    <text evidence="2">The sequence shown here is derived from an EMBL/GenBank/DDBJ whole genome shotgun (WGS) entry which is preliminary data.</text>
</comment>
<dbReference type="RefSeq" id="WP_050741635.1">
    <property type="nucleotide sequence ID" value="NZ_LGYO01000055.1"/>
</dbReference>
<dbReference type="SUPFAM" id="SSF52242">
    <property type="entry name" value="Cobalamin (vitamin B12)-binding domain"/>
    <property type="match status" value="1"/>
</dbReference>
<gene>
    <name evidence="2" type="ORF">AKG39_17215</name>
</gene>
<organism evidence="2 3">
    <name type="scientific">Acetobacterium bakii</name>
    <dbReference type="NCBI Taxonomy" id="52689"/>
    <lineage>
        <taxon>Bacteria</taxon>
        <taxon>Bacillati</taxon>
        <taxon>Bacillota</taxon>
        <taxon>Clostridia</taxon>
        <taxon>Eubacteriales</taxon>
        <taxon>Eubacteriaceae</taxon>
        <taxon>Acetobacterium</taxon>
    </lineage>
</organism>
<dbReference type="Proteomes" id="UP000036873">
    <property type="component" value="Unassembled WGS sequence"/>
</dbReference>